<protein>
    <submittedName>
        <fullName evidence="1">Gliding motility lipoprotein GldD</fullName>
    </submittedName>
</protein>
<gene>
    <name evidence="1" type="primary">gldD</name>
    <name evidence="1" type="ORF">GCM10007940_43840</name>
</gene>
<organism evidence="1 2">
    <name type="scientific">Portibacter lacus</name>
    <dbReference type="NCBI Taxonomy" id="1099794"/>
    <lineage>
        <taxon>Bacteria</taxon>
        <taxon>Pseudomonadati</taxon>
        <taxon>Bacteroidota</taxon>
        <taxon>Saprospiria</taxon>
        <taxon>Saprospirales</taxon>
        <taxon>Haliscomenobacteraceae</taxon>
        <taxon>Portibacter</taxon>
    </lineage>
</organism>
<dbReference type="Pfam" id="PF25593">
    <property type="entry name" value="GldD_lipo"/>
    <property type="match status" value="1"/>
</dbReference>
<name>A0AA37WGE7_9BACT</name>
<proteinExistence type="predicted"/>
<reference evidence="1" key="1">
    <citation type="journal article" date="2014" name="Int. J. Syst. Evol. Microbiol.">
        <title>Complete genome sequence of Corynebacterium casei LMG S-19264T (=DSM 44701T), isolated from a smear-ripened cheese.</title>
        <authorList>
            <consortium name="US DOE Joint Genome Institute (JGI-PGF)"/>
            <person name="Walter F."/>
            <person name="Albersmeier A."/>
            <person name="Kalinowski J."/>
            <person name="Ruckert C."/>
        </authorList>
    </citation>
    <scope>NUCLEOTIDE SEQUENCE</scope>
    <source>
        <strain evidence="1">NBRC 108769</strain>
    </source>
</reference>
<evidence type="ECO:0000313" key="2">
    <source>
        <dbReference type="Proteomes" id="UP001156666"/>
    </source>
</evidence>
<sequence>MKYLSILFLFLFIWACSSEQIYNPKPRSFPKIDFPERNYVTFDTNYCAFTFDYPDYATVEKDEFFFDGKPINECWFNLNLAPFNGDLHCSYIPLNNREHFDKMVNDAFTLVGKHNIKAQYRDDFPIQKENNVSGMMFELRGDVASNLQFYLTDSTNHFFRASLYFNSKVYPDSIAPIYDFVKEDVLRVIESFEWK</sequence>
<keyword evidence="2" id="KW-1185">Reference proteome</keyword>
<keyword evidence="1" id="KW-0449">Lipoprotein</keyword>
<dbReference type="AlphaFoldDB" id="A0AA37WGE7"/>
<comment type="caution">
    <text evidence="1">The sequence shown here is derived from an EMBL/GenBank/DDBJ whole genome shotgun (WGS) entry which is preliminary data.</text>
</comment>
<dbReference type="RefSeq" id="WP_235295400.1">
    <property type="nucleotide sequence ID" value="NZ_BSOH01000036.1"/>
</dbReference>
<accession>A0AA37WGE7</accession>
<dbReference type="EMBL" id="BSOH01000036">
    <property type="protein sequence ID" value="GLR19768.1"/>
    <property type="molecule type" value="Genomic_DNA"/>
</dbReference>
<dbReference type="InterPro" id="IPR019850">
    <property type="entry name" value="GldD-like"/>
</dbReference>
<evidence type="ECO:0000313" key="1">
    <source>
        <dbReference type="EMBL" id="GLR19768.1"/>
    </source>
</evidence>
<dbReference type="Proteomes" id="UP001156666">
    <property type="component" value="Unassembled WGS sequence"/>
</dbReference>
<reference evidence="1" key="2">
    <citation type="submission" date="2023-01" db="EMBL/GenBank/DDBJ databases">
        <title>Draft genome sequence of Portibacter lacus strain NBRC 108769.</title>
        <authorList>
            <person name="Sun Q."/>
            <person name="Mori K."/>
        </authorList>
    </citation>
    <scope>NUCLEOTIDE SEQUENCE</scope>
    <source>
        <strain evidence="1">NBRC 108769</strain>
    </source>
</reference>